<reference evidence="7 8" key="1">
    <citation type="submission" date="2018-06" db="EMBL/GenBank/DDBJ databases">
        <title>Genomic Encyclopedia of Type Strains, Phase IV (KMG-IV): sequencing the most valuable type-strain genomes for metagenomic binning, comparative biology and taxonomic classification.</title>
        <authorList>
            <person name="Goeker M."/>
        </authorList>
    </citation>
    <scope>NUCLEOTIDE SEQUENCE [LARGE SCALE GENOMIC DNA]</scope>
    <source>
        <strain evidence="7 8">DSM 45479</strain>
    </source>
</reference>
<feature type="transmembrane region" description="Helical" evidence="5">
    <location>
        <begin position="365"/>
        <end position="383"/>
    </location>
</feature>
<keyword evidence="3 5" id="KW-1133">Transmembrane helix</keyword>
<sequence length="395" mass="40174">MRKSLAPLLITVLVMYSAQQLLTPILAPLSRELTLTETQLGLVITIAAAALTVSSPLWGRALDTIGLRRVLLAGLALCVTGLAGFAVVSSLGLDETLTPGPIFTLMLVFRSVIFGAGLAALPVAALAVAGTATTDEAERTKAVGLVGAAQGLSIVIGPAAGGALAVFSLLLPLYLAPVIAALLALWVGIAVKPAAVERPQQTVRSRPWELWPVFGVGFLMYLSLGLVQVIVGFLVADRLHLDSRATAGAVGVVLFVAGIGLVATQGALVPKLRWPAARLMRVGAPIALAGYGILTFASSLWLMAAAFLVTSVGLGLAVAGFAAAASLGVGPEHQGSIAGLINATTGLTFILGPLLSTALYEVEPVVPVIAAAVAAALAFGLSLRKVTPRTPQSVA</sequence>
<evidence type="ECO:0000256" key="4">
    <source>
        <dbReference type="ARBA" id="ARBA00023136"/>
    </source>
</evidence>
<dbReference type="PROSITE" id="PS50850">
    <property type="entry name" value="MFS"/>
    <property type="match status" value="1"/>
</dbReference>
<dbReference type="PANTHER" id="PTHR23546:SF1">
    <property type="entry name" value="MEMBRANE PROTEIN"/>
    <property type="match status" value="1"/>
</dbReference>
<protein>
    <submittedName>
        <fullName evidence="7">MFS family arabinose efflux permease</fullName>
    </submittedName>
</protein>
<feature type="domain" description="Major facilitator superfamily (MFS) profile" evidence="6">
    <location>
        <begin position="4"/>
        <end position="388"/>
    </location>
</feature>
<feature type="transmembrane region" description="Helical" evidence="5">
    <location>
        <begin position="105"/>
        <end position="130"/>
    </location>
</feature>
<feature type="transmembrane region" description="Helical" evidence="5">
    <location>
        <begin position="39"/>
        <end position="58"/>
    </location>
</feature>
<evidence type="ECO:0000256" key="3">
    <source>
        <dbReference type="ARBA" id="ARBA00022989"/>
    </source>
</evidence>
<gene>
    <name evidence="7" type="ORF">C8D87_1011422</name>
</gene>
<proteinExistence type="predicted"/>
<dbReference type="Pfam" id="PF07690">
    <property type="entry name" value="MFS_1"/>
    <property type="match status" value="1"/>
</dbReference>
<name>A0ABX9EIV0_9PSEU</name>
<keyword evidence="2 5" id="KW-0812">Transmembrane</keyword>
<dbReference type="EMBL" id="QLTT01000001">
    <property type="protein sequence ID" value="RAS71121.1"/>
    <property type="molecule type" value="Genomic_DNA"/>
</dbReference>
<evidence type="ECO:0000313" key="8">
    <source>
        <dbReference type="Proteomes" id="UP000248714"/>
    </source>
</evidence>
<evidence type="ECO:0000256" key="2">
    <source>
        <dbReference type="ARBA" id="ARBA00022692"/>
    </source>
</evidence>
<accession>A0ABX9EIV0</accession>
<comment type="subcellular location">
    <subcellularLocation>
        <location evidence="1">Cell membrane</location>
        <topology evidence="1">Multi-pass membrane protein</topology>
    </subcellularLocation>
</comment>
<dbReference type="SUPFAM" id="SSF103473">
    <property type="entry name" value="MFS general substrate transporter"/>
    <property type="match status" value="1"/>
</dbReference>
<evidence type="ECO:0000256" key="1">
    <source>
        <dbReference type="ARBA" id="ARBA00004651"/>
    </source>
</evidence>
<feature type="transmembrane region" description="Helical" evidence="5">
    <location>
        <begin position="142"/>
        <end position="167"/>
    </location>
</feature>
<dbReference type="PRINTS" id="PR01035">
    <property type="entry name" value="TCRTETA"/>
</dbReference>
<keyword evidence="4 5" id="KW-0472">Membrane</keyword>
<evidence type="ECO:0000256" key="5">
    <source>
        <dbReference type="SAM" id="Phobius"/>
    </source>
</evidence>
<dbReference type="Proteomes" id="UP000248714">
    <property type="component" value="Unassembled WGS sequence"/>
</dbReference>
<keyword evidence="8" id="KW-1185">Reference proteome</keyword>
<evidence type="ECO:0000259" key="6">
    <source>
        <dbReference type="PROSITE" id="PS50850"/>
    </source>
</evidence>
<organism evidence="7 8">
    <name type="scientific">Lentzea atacamensis</name>
    <dbReference type="NCBI Taxonomy" id="531938"/>
    <lineage>
        <taxon>Bacteria</taxon>
        <taxon>Bacillati</taxon>
        <taxon>Actinomycetota</taxon>
        <taxon>Actinomycetes</taxon>
        <taxon>Pseudonocardiales</taxon>
        <taxon>Pseudonocardiaceae</taxon>
        <taxon>Lentzea</taxon>
    </lineage>
</organism>
<feature type="transmembrane region" description="Helical" evidence="5">
    <location>
        <begin position="282"/>
        <end position="302"/>
    </location>
</feature>
<dbReference type="InterPro" id="IPR001958">
    <property type="entry name" value="Tet-R_TetA/multi-R_MdtG-like"/>
</dbReference>
<feature type="transmembrane region" description="Helical" evidence="5">
    <location>
        <begin position="337"/>
        <end position="359"/>
    </location>
</feature>
<feature type="transmembrane region" description="Helical" evidence="5">
    <location>
        <begin position="173"/>
        <end position="191"/>
    </location>
</feature>
<feature type="transmembrane region" description="Helical" evidence="5">
    <location>
        <begin position="211"/>
        <end position="235"/>
    </location>
</feature>
<feature type="transmembrane region" description="Helical" evidence="5">
    <location>
        <begin position="308"/>
        <end position="330"/>
    </location>
</feature>
<feature type="transmembrane region" description="Helical" evidence="5">
    <location>
        <begin position="70"/>
        <end position="93"/>
    </location>
</feature>
<comment type="caution">
    <text evidence="7">The sequence shown here is derived from an EMBL/GenBank/DDBJ whole genome shotgun (WGS) entry which is preliminary data.</text>
</comment>
<evidence type="ECO:0000313" key="7">
    <source>
        <dbReference type="EMBL" id="RAS71121.1"/>
    </source>
</evidence>
<dbReference type="InterPro" id="IPR036259">
    <property type="entry name" value="MFS_trans_sf"/>
</dbReference>
<dbReference type="Gene3D" id="1.20.1250.20">
    <property type="entry name" value="MFS general substrate transporter like domains"/>
    <property type="match status" value="1"/>
</dbReference>
<dbReference type="InterPro" id="IPR011701">
    <property type="entry name" value="MFS"/>
</dbReference>
<dbReference type="PANTHER" id="PTHR23546">
    <property type="entry name" value="TRANSPORT PROTEIN"/>
    <property type="match status" value="1"/>
</dbReference>
<dbReference type="RefSeq" id="WP_146771644.1">
    <property type="nucleotide sequence ID" value="NZ_QLTT01000001.1"/>
</dbReference>
<dbReference type="InterPro" id="IPR020846">
    <property type="entry name" value="MFS_dom"/>
</dbReference>
<feature type="transmembrane region" description="Helical" evidence="5">
    <location>
        <begin position="247"/>
        <end position="270"/>
    </location>
</feature>